<dbReference type="RefSeq" id="XP_044287630.1">
    <property type="nucleotide sequence ID" value="XM_044431695.1"/>
</dbReference>
<dbReference type="RefSeq" id="XP_044287631.1">
    <property type="nucleotide sequence ID" value="XM_044431696.1"/>
</dbReference>
<dbReference type="GO" id="GO:0042981">
    <property type="term" value="P:regulation of apoptotic process"/>
    <property type="evidence" value="ECO:0007669"/>
    <property type="project" value="InterPro"/>
</dbReference>
<dbReference type="GeneID" id="123024248"/>
<dbReference type="PANTHER" id="PTHR48169">
    <property type="entry name" value="DED DOMAIN-CONTAINING PROTEIN"/>
    <property type="match status" value="1"/>
</dbReference>
<accession>A0A8D2J4L7</accession>
<dbReference type="RefSeq" id="XP_044287633.1">
    <property type="nucleotide sequence ID" value="XM_044431698.1"/>
</dbReference>
<reference evidence="6" key="2">
    <citation type="submission" date="2025-09" db="UniProtKB">
        <authorList>
            <consortium name="Ensembl"/>
        </authorList>
    </citation>
    <scope>IDENTIFICATION</scope>
</reference>
<dbReference type="GO" id="GO:0005737">
    <property type="term" value="C:cytoplasm"/>
    <property type="evidence" value="ECO:0007669"/>
    <property type="project" value="UniProtKB-ARBA"/>
</dbReference>
<dbReference type="AlphaFoldDB" id="A0A8D2J4L7"/>
<dbReference type="OMA" id="MPQHRDY"/>
<keyword evidence="2" id="KW-0053">Apoptosis</keyword>
<dbReference type="Pfam" id="PF00656">
    <property type="entry name" value="Peptidase_C14"/>
    <property type="match status" value="1"/>
</dbReference>
<name>A0A8D2J4L7_VARKO</name>
<dbReference type="InterPro" id="IPR015917">
    <property type="entry name" value="Pept_C14A"/>
</dbReference>
<dbReference type="SMART" id="SM00031">
    <property type="entry name" value="DED"/>
    <property type="match status" value="2"/>
</dbReference>
<dbReference type="PROSITE" id="PS50208">
    <property type="entry name" value="CASPASE_P20"/>
    <property type="match status" value="1"/>
</dbReference>
<dbReference type="PROSITE" id="PS50168">
    <property type="entry name" value="DED"/>
    <property type="match status" value="2"/>
</dbReference>
<dbReference type="CTD" id="8837"/>
<evidence type="ECO:0000256" key="2">
    <source>
        <dbReference type="ARBA" id="ARBA00022703"/>
    </source>
</evidence>
<proteinExistence type="inferred from homology"/>
<dbReference type="SMART" id="SM00115">
    <property type="entry name" value="CASc"/>
    <property type="match status" value="1"/>
</dbReference>
<dbReference type="PANTHER" id="PTHR48169:SF3">
    <property type="entry name" value="CASP8 AND FADD LIKE APOPTOSIS REGULATOR"/>
    <property type="match status" value="1"/>
</dbReference>
<dbReference type="OrthoDB" id="8816507at2759"/>
<feature type="domain" description="DED" evidence="4">
    <location>
        <begin position="97"/>
        <end position="177"/>
    </location>
</feature>
<dbReference type="InterPro" id="IPR029030">
    <property type="entry name" value="Caspase-like_dom_sf"/>
</dbReference>
<evidence type="ECO:0000259" key="5">
    <source>
        <dbReference type="PROSITE" id="PS50208"/>
    </source>
</evidence>
<dbReference type="SUPFAM" id="SSF52129">
    <property type="entry name" value="Caspase-like"/>
    <property type="match status" value="1"/>
</dbReference>
<dbReference type="GO" id="GO:0006915">
    <property type="term" value="P:apoptotic process"/>
    <property type="evidence" value="ECO:0007669"/>
    <property type="project" value="UniProtKB-KW"/>
</dbReference>
<dbReference type="InterPro" id="IPR011600">
    <property type="entry name" value="Pept_C14_caspase"/>
</dbReference>
<dbReference type="RefSeq" id="XP_044287629.1">
    <property type="nucleotide sequence ID" value="XM_044431694.1"/>
</dbReference>
<dbReference type="SUPFAM" id="SSF47986">
    <property type="entry name" value="DEATH domain"/>
    <property type="match status" value="2"/>
</dbReference>
<feature type="domain" description="Caspase family p20" evidence="5">
    <location>
        <begin position="267"/>
        <end position="362"/>
    </location>
</feature>
<organism evidence="6 7">
    <name type="scientific">Varanus komodoensis</name>
    <name type="common">Komodo dragon</name>
    <dbReference type="NCBI Taxonomy" id="61221"/>
    <lineage>
        <taxon>Eukaryota</taxon>
        <taxon>Metazoa</taxon>
        <taxon>Chordata</taxon>
        <taxon>Craniata</taxon>
        <taxon>Vertebrata</taxon>
        <taxon>Euteleostomi</taxon>
        <taxon>Lepidosauria</taxon>
        <taxon>Squamata</taxon>
        <taxon>Bifurcata</taxon>
        <taxon>Unidentata</taxon>
        <taxon>Episquamata</taxon>
        <taxon>Toxicofera</taxon>
        <taxon>Anguimorpha</taxon>
        <taxon>Paleoanguimorpha</taxon>
        <taxon>Varanoidea</taxon>
        <taxon>Varanidae</taxon>
        <taxon>Varanus</taxon>
    </lineage>
</organism>
<evidence type="ECO:0000313" key="7">
    <source>
        <dbReference type="Proteomes" id="UP000694545"/>
    </source>
</evidence>
<protein>
    <submittedName>
        <fullName evidence="6">CASP8 and FADD like apoptosis regulator</fullName>
    </submittedName>
</protein>
<feature type="domain" description="DED" evidence="4">
    <location>
        <begin position="11"/>
        <end position="78"/>
    </location>
</feature>
<sequence length="472" mass="53436">MTVYGVPAAHLHQIEQELDTDEKEAMLFLCRDLVPDLPMPDVRKLLLTLSERSMLTPVSLSELLYRMKRYDLLKKVLGTRKAAVEANLAMCPQMVSKYRVLMTEISEDLDKDDLNSLVFLLMNDLGMSHVKMAKDKSFLAIITELEKLDLVSPNHLDLIETCFLNIHRKDLAKRIQQYKWEAPVHPTGSSLKCANALQASFPELSLADPPGIVNKERLLNGARAVQAEQIHLSIPETGGTLPQASGKYRMQSQPLGVCLIIDCIGNDAVMIAKSFKALCFEVRCHLFLTMDSMMRELYEVARLRQHRDYDCFVCVMVSRGDHQGVFCTNHSGPGFSLERVKSFFTGDRCPDLSGKPKLFFIQNYVEPGNRRENTSLIEADGNLCTIPQVADILWSQSMSDASILERSPNSSSYYLTALTDLLIDPHKRMLPLLDILVELNNRVYEWNRTNLSQQCSLVLKHTLRKKLFLSGI</sequence>
<dbReference type="GO" id="GO:0004197">
    <property type="term" value="F:cysteine-type endopeptidase activity"/>
    <property type="evidence" value="ECO:0007669"/>
    <property type="project" value="InterPro"/>
</dbReference>
<evidence type="ECO:0000313" key="6">
    <source>
        <dbReference type="Ensembl" id="ENSVKKP00000010279.1"/>
    </source>
</evidence>
<dbReference type="Gene3D" id="1.10.533.10">
    <property type="entry name" value="Death Domain, Fas"/>
    <property type="match status" value="2"/>
</dbReference>
<comment type="similarity">
    <text evidence="1">Belongs to the peptidase C14A family.</text>
</comment>
<evidence type="ECO:0000256" key="3">
    <source>
        <dbReference type="ARBA" id="ARBA00022737"/>
    </source>
</evidence>
<dbReference type="FunFam" id="1.10.533.10:FF:000016">
    <property type="entry name" value="CASP8 and FADD-like apoptosis regulator"/>
    <property type="match status" value="1"/>
</dbReference>
<dbReference type="CDD" id="cd08337">
    <property type="entry name" value="DED_c-FLIP_r1"/>
    <property type="match status" value="1"/>
</dbReference>
<reference evidence="6" key="1">
    <citation type="submission" date="2025-08" db="UniProtKB">
        <authorList>
            <consortium name="Ensembl"/>
        </authorList>
    </citation>
    <scope>IDENTIFICATION</scope>
</reference>
<dbReference type="Pfam" id="PF01335">
    <property type="entry name" value="DED"/>
    <property type="match status" value="2"/>
</dbReference>
<dbReference type="Proteomes" id="UP000694545">
    <property type="component" value="Unplaced"/>
</dbReference>
<keyword evidence="7" id="KW-1185">Reference proteome</keyword>
<dbReference type="InterPro" id="IPR001875">
    <property type="entry name" value="DED_dom"/>
</dbReference>
<keyword evidence="3" id="KW-0677">Repeat</keyword>
<dbReference type="InterPro" id="IPR001309">
    <property type="entry name" value="Pept_C14_p20"/>
</dbReference>
<evidence type="ECO:0000259" key="4">
    <source>
        <dbReference type="PROSITE" id="PS50168"/>
    </source>
</evidence>
<dbReference type="CDD" id="cd08340">
    <property type="entry name" value="DED_c-FLIP_r2"/>
    <property type="match status" value="1"/>
</dbReference>
<gene>
    <name evidence="6" type="primary">CFLAR</name>
</gene>
<dbReference type="Gene3D" id="3.40.50.1460">
    <property type="match status" value="1"/>
</dbReference>
<evidence type="ECO:0000256" key="1">
    <source>
        <dbReference type="ARBA" id="ARBA00010134"/>
    </source>
</evidence>
<dbReference type="InterPro" id="IPR011029">
    <property type="entry name" value="DEATH-like_dom_sf"/>
</dbReference>
<dbReference type="Ensembl" id="ENSVKKT00000010531.1">
    <property type="protein sequence ID" value="ENSVKKP00000010279.1"/>
    <property type="gene ID" value="ENSVKKG00000007234.1"/>
</dbReference>
<dbReference type="GO" id="GO:0006508">
    <property type="term" value="P:proteolysis"/>
    <property type="evidence" value="ECO:0007669"/>
    <property type="project" value="InterPro"/>
</dbReference>
<dbReference type="KEGG" id="vko:123024248"/>